<keyword evidence="6 7" id="KW-0012">Acyltransferase</keyword>
<reference evidence="7" key="1">
    <citation type="submission" date="2021-01" db="EMBL/GenBank/DDBJ databases">
        <title>Whole genome shotgun sequence of Acrocarpospora phusangensis NBRC 108782.</title>
        <authorList>
            <person name="Komaki H."/>
            <person name="Tamura T."/>
        </authorList>
    </citation>
    <scope>NUCLEOTIDE SEQUENCE</scope>
    <source>
        <strain evidence="7">NBRC 108782</strain>
    </source>
</reference>
<evidence type="ECO:0000256" key="1">
    <source>
        <dbReference type="ARBA" id="ARBA00004533"/>
    </source>
</evidence>
<sequence>MTLADRIVAACYTAGWSLVKFLPEPVAARLFQAIADLMWRRRGKPVLRLESNLARVTGREAGDPYLRQLARQGLRSYFRYWKEVFRLPAMDPRHVVAGHHVIGEENIFGALAAGRGVVIALPHMGNWDAAGTWLIGSGHPFTTVAERLKPETLFERFVAFREGLGMEVLPLTAKGGGTAHAFGTLAKRLREGKPVALPAERDLTATGVEVDFFGARTRMVAGPALLAVQTGAALVPAILWFEGDGWGLRLHEEIPVPAEGTRQEKAAVMTQSLAGVFEKGIAEHPEDWHMLQRLWLEDLEPRESRETP</sequence>
<dbReference type="AlphaFoldDB" id="A0A919Q691"/>
<dbReference type="CDD" id="cd07984">
    <property type="entry name" value="LPLAT_LABLAT-like"/>
    <property type="match status" value="1"/>
</dbReference>
<keyword evidence="2" id="KW-1003">Cell membrane</keyword>
<dbReference type="PANTHER" id="PTHR30606:SF10">
    <property type="entry name" value="PHOSPHATIDYLINOSITOL MANNOSIDE ACYLTRANSFERASE"/>
    <property type="match status" value="1"/>
</dbReference>
<keyword evidence="3" id="KW-0997">Cell inner membrane</keyword>
<dbReference type="Proteomes" id="UP000640052">
    <property type="component" value="Unassembled WGS sequence"/>
</dbReference>
<evidence type="ECO:0000256" key="6">
    <source>
        <dbReference type="ARBA" id="ARBA00023315"/>
    </source>
</evidence>
<proteinExistence type="predicted"/>
<dbReference type="RefSeq" id="WP_204039747.1">
    <property type="nucleotide sequence ID" value="NZ_BOOA01000007.1"/>
</dbReference>
<dbReference type="InterPro" id="IPR004960">
    <property type="entry name" value="LipA_acyltrans"/>
</dbReference>
<comment type="subcellular location">
    <subcellularLocation>
        <location evidence="1">Cell inner membrane</location>
    </subcellularLocation>
</comment>
<evidence type="ECO:0000256" key="3">
    <source>
        <dbReference type="ARBA" id="ARBA00022519"/>
    </source>
</evidence>
<evidence type="ECO:0000313" key="8">
    <source>
        <dbReference type="Proteomes" id="UP000640052"/>
    </source>
</evidence>
<evidence type="ECO:0000256" key="4">
    <source>
        <dbReference type="ARBA" id="ARBA00022679"/>
    </source>
</evidence>
<name>A0A919Q691_9ACTN</name>
<dbReference type="PANTHER" id="PTHR30606">
    <property type="entry name" value="LIPID A BIOSYNTHESIS LAUROYL ACYLTRANSFERASE"/>
    <property type="match status" value="1"/>
</dbReference>
<keyword evidence="4" id="KW-0808">Transferase</keyword>
<dbReference type="GO" id="GO:0009247">
    <property type="term" value="P:glycolipid biosynthetic process"/>
    <property type="evidence" value="ECO:0007669"/>
    <property type="project" value="UniProtKB-ARBA"/>
</dbReference>
<gene>
    <name evidence="7" type="ORF">Aph01nite_12260</name>
</gene>
<keyword evidence="8" id="KW-1185">Reference proteome</keyword>
<dbReference type="GO" id="GO:0016746">
    <property type="term" value="F:acyltransferase activity"/>
    <property type="evidence" value="ECO:0007669"/>
    <property type="project" value="UniProtKB-KW"/>
</dbReference>
<dbReference type="NCBIfam" id="NF005919">
    <property type="entry name" value="PRK07920.1"/>
    <property type="match status" value="1"/>
</dbReference>
<dbReference type="GO" id="GO:0005886">
    <property type="term" value="C:plasma membrane"/>
    <property type="evidence" value="ECO:0007669"/>
    <property type="project" value="UniProtKB-SubCell"/>
</dbReference>
<protein>
    <submittedName>
        <fullName evidence="7">Lipid A biosynthesis lauroyl acyltransferase</fullName>
    </submittedName>
</protein>
<evidence type="ECO:0000256" key="5">
    <source>
        <dbReference type="ARBA" id="ARBA00023136"/>
    </source>
</evidence>
<keyword evidence="5" id="KW-0472">Membrane</keyword>
<organism evidence="7 8">
    <name type="scientific">Acrocarpospora phusangensis</name>
    <dbReference type="NCBI Taxonomy" id="1070424"/>
    <lineage>
        <taxon>Bacteria</taxon>
        <taxon>Bacillati</taxon>
        <taxon>Actinomycetota</taxon>
        <taxon>Actinomycetes</taxon>
        <taxon>Streptosporangiales</taxon>
        <taxon>Streptosporangiaceae</taxon>
        <taxon>Acrocarpospora</taxon>
    </lineage>
</organism>
<evidence type="ECO:0000313" key="7">
    <source>
        <dbReference type="EMBL" id="GIH22916.1"/>
    </source>
</evidence>
<comment type="caution">
    <text evidence="7">The sequence shown here is derived from an EMBL/GenBank/DDBJ whole genome shotgun (WGS) entry which is preliminary data.</text>
</comment>
<dbReference type="Pfam" id="PF03279">
    <property type="entry name" value="Lip_A_acyltrans"/>
    <property type="match status" value="1"/>
</dbReference>
<accession>A0A919Q691</accession>
<dbReference type="EMBL" id="BOOA01000007">
    <property type="protein sequence ID" value="GIH22916.1"/>
    <property type="molecule type" value="Genomic_DNA"/>
</dbReference>
<evidence type="ECO:0000256" key="2">
    <source>
        <dbReference type="ARBA" id="ARBA00022475"/>
    </source>
</evidence>